<dbReference type="Gene3D" id="3.30.1360.180">
    <property type="match status" value="1"/>
</dbReference>
<evidence type="ECO:0000256" key="2">
    <source>
        <dbReference type="SAM" id="SignalP"/>
    </source>
</evidence>
<feature type="chain" id="PRO_5041713974" evidence="2">
    <location>
        <begin position="22"/>
        <end position="451"/>
    </location>
</feature>
<dbReference type="EMBL" id="VSWD01000010">
    <property type="protein sequence ID" value="KAK3092134.1"/>
    <property type="molecule type" value="Genomic_DNA"/>
</dbReference>
<organism evidence="3 4">
    <name type="scientific">Pinctada imbricata</name>
    <name type="common">Atlantic pearl-oyster</name>
    <name type="synonym">Pinctada martensii</name>
    <dbReference type="NCBI Taxonomy" id="66713"/>
    <lineage>
        <taxon>Eukaryota</taxon>
        <taxon>Metazoa</taxon>
        <taxon>Spiralia</taxon>
        <taxon>Lophotrochozoa</taxon>
        <taxon>Mollusca</taxon>
        <taxon>Bivalvia</taxon>
        <taxon>Autobranchia</taxon>
        <taxon>Pteriomorphia</taxon>
        <taxon>Pterioida</taxon>
        <taxon>Pterioidea</taxon>
        <taxon>Pteriidae</taxon>
        <taxon>Pinctada</taxon>
    </lineage>
</organism>
<dbReference type="InterPro" id="IPR017850">
    <property type="entry name" value="Alkaline_phosphatase_core_sf"/>
</dbReference>
<feature type="signal peptide" evidence="2">
    <location>
        <begin position="1"/>
        <end position="21"/>
    </location>
</feature>
<dbReference type="PANTHER" id="PTHR10151:SF120">
    <property type="entry name" value="BIS(5'-ADENOSYL)-TRIPHOSPHATASE"/>
    <property type="match status" value="1"/>
</dbReference>
<dbReference type="InterPro" id="IPR002591">
    <property type="entry name" value="Phosphodiest/P_Trfase"/>
</dbReference>
<gene>
    <name evidence="3" type="ORF">FSP39_025474</name>
</gene>
<keyword evidence="2" id="KW-0732">Signal</keyword>
<keyword evidence="1" id="KW-0812">Transmembrane</keyword>
<evidence type="ECO:0000256" key="1">
    <source>
        <dbReference type="SAM" id="Phobius"/>
    </source>
</evidence>
<dbReference type="Proteomes" id="UP001186944">
    <property type="component" value="Unassembled WGS sequence"/>
</dbReference>
<dbReference type="AlphaFoldDB" id="A0AA88Y472"/>
<dbReference type="CDD" id="cd16018">
    <property type="entry name" value="Enpp"/>
    <property type="match status" value="1"/>
</dbReference>
<dbReference type="Gene3D" id="3.40.720.10">
    <property type="entry name" value="Alkaline Phosphatase, subunit A"/>
    <property type="match status" value="1"/>
</dbReference>
<sequence length="451" mass="51398">MAVVALVIVVLLAIHADLVENVCCENGTKLLLVSMDGFRWDYVKTARTPNFRSLAARGVFAEHINSSFVTKTFPNHYTIATGLYEESHGIISNRMYDPVFDQKAGYGSIRSKWWEGEPIWVTARRQGLKSATYFWPGSEWEINGFRPNYWVRYNKKHKFKRRVDKVMQWLTKDNVTMATLYFHEPDSTGHRYGPGSRQVREKVEEMDNMLGYIMEQFTSNNLWATTNLIVTSDHGMADMDLKNKIIDISKIISIKNDINFTLDSGAFMQIFPKTSAIDIVDNLNSPNLEMTAYLKENIPEIWHYKNHRRIAPIIIVANEGWAVVKTKPTYSSKGTHGYDNNLQSMKPIFYAAGPSFKTGYGAGPFHVVDIYPLMCKILGIDPAPNNGSLSHVMPLLLPEKTTEQEVKQKEIKQNKVKQKEVKQVGSGGVGTYFSIIFGILCHIFTRVFRVM</sequence>
<keyword evidence="1" id="KW-0472">Membrane</keyword>
<dbReference type="SUPFAM" id="SSF53649">
    <property type="entry name" value="Alkaline phosphatase-like"/>
    <property type="match status" value="1"/>
</dbReference>
<reference evidence="3" key="1">
    <citation type="submission" date="2019-08" db="EMBL/GenBank/DDBJ databases">
        <title>The improved chromosome-level genome for the pearl oyster Pinctada fucata martensii using PacBio sequencing and Hi-C.</title>
        <authorList>
            <person name="Zheng Z."/>
        </authorList>
    </citation>
    <scope>NUCLEOTIDE SEQUENCE</scope>
    <source>
        <strain evidence="3">ZZ-2019</strain>
        <tissue evidence="3">Adductor muscle</tissue>
    </source>
</reference>
<comment type="caution">
    <text evidence="3">The sequence shown here is derived from an EMBL/GenBank/DDBJ whole genome shotgun (WGS) entry which is preliminary data.</text>
</comment>
<evidence type="ECO:0000313" key="4">
    <source>
        <dbReference type="Proteomes" id="UP001186944"/>
    </source>
</evidence>
<feature type="transmembrane region" description="Helical" evidence="1">
    <location>
        <begin position="429"/>
        <end position="448"/>
    </location>
</feature>
<dbReference type="PANTHER" id="PTHR10151">
    <property type="entry name" value="ECTONUCLEOTIDE PYROPHOSPHATASE/PHOSPHODIESTERASE"/>
    <property type="match status" value="1"/>
</dbReference>
<accession>A0AA88Y472</accession>
<dbReference type="Pfam" id="PF01663">
    <property type="entry name" value="Phosphodiest"/>
    <property type="match status" value="1"/>
</dbReference>
<keyword evidence="4" id="KW-1185">Reference proteome</keyword>
<dbReference type="GO" id="GO:0016787">
    <property type="term" value="F:hydrolase activity"/>
    <property type="evidence" value="ECO:0007669"/>
    <property type="project" value="UniProtKB-ARBA"/>
</dbReference>
<proteinExistence type="predicted"/>
<name>A0AA88Y472_PINIB</name>
<evidence type="ECO:0000313" key="3">
    <source>
        <dbReference type="EMBL" id="KAK3092134.1"/>
    </source>
</evidence>
<keyword evidence="1" id="KW-1133">Transmembrane helix</keyword>
<protein>
    <submittedName>
        <fullName evidence="3">Uncharacterized protein</fullName>
    </submittedName>
</protein>